<dbReference type="GO" id="GO:0003723">
    <property type="term" value="F:RNA binding"/>
    <property type="evidence" value="ECO:0007669"/>
    <property type="project" value="InterPro"/>
</dbReference>
<evidence type="ECO:0000313" key="3">
    <source>
        <dbReference type="Proteomes" id="UP000631114"/>
    </source>
</evidence>
<evidence type="ECO:0000259" key="1">
    <source>
        <dbReference type="Pfam" id="PF11955"/>
    </source>
</evidence>
<keyword evidence="3" id="KW-1185">Reference proteome</keyword>
<dbReference type="Pfam" id="PF11955">
    <property type="entry name" value="PORR"/>
    <property type="match status" value="1"/>
</dbReference>
<accession>A0A835M9J9</accession>
<organism evidence="2 3">
    <name type="scientific">Coptis chinensis</name>
    <dbReference type="NCBI Taxonomy" id="261450"/>
    <lineage>
        <taxon>Eukaryota</taxon>
        <taxon>Viridiplantae</taxon>
        <taxon>Streptophyta</taxon>
        <taxon>Embryophyta</taxon>
        <taxon>Tracheophyta</taxon>
        <taxon>Spermatophyta</taxon>
        <taxon>Magnoliopsida</taxon>
        <taxon>Ranunculales</taxon>
        <taxon>Ranunculaceae</taxon>
        <taxon>Coptidoideae</taxon>
        <taxon>Coptis</taxon>
    </lineage>
</organism>
<reference evidence="2 3" key="1">
    <citation type="submission" date="2020-10" db="EMBL/GenBank/DDBJ databases">
        <title>The Coptis chinensis genome and diversification of protoberbering-type alkaloids.</title>
        <authorList>
            <person name="Wang B."/>
            <person name="Shu S."/>
            <person name="Song C."/>
            <person name="Liu Y."/>
        </authorList>
    </citation>
    <scope>NUCLEOTIDE SEQUENCE [LARGE SCALE GENOMIC DNA]</scope>
    <source>
        <strain evidence="2">HL-2020</strain>
        <tissue evidence="2">Leaf</tissue>
    </source>
</reference>
<dbReference type="Proteomes" id="UP000631114">
    <property type="component" value="Unassembled WGS sequence"/>
</dbReference>
<dbReference type="EMBL" id="JADFTS010000003">
    <property type="protein sequence ID" value="KAF9615701.1"/>
    <property type="molecule type" value="Genomic_DNA"/>
</dbReference>
<dbReference type="PANTHER" id="PTHR31476:SF8">
    <property type="entry name" value="EXPRESSED PROTEIN"/>
    <property type="match status" value="1"/>
</dbReference>
<proteinExistence type="predicted"/>
<feature type="domain" description="PORR" evidence="1">
    <location>
        <begin position="2"/>
        <end position="307"/>
    </location>
</feature>
<protein>
    <recommendedName>
        <fullName evidence="1">PORR domain-containing protein</fullName>
    </recommendedName>
</protein>
<sequence>MDVLKKEPEQIVPIRSLEQYRRQINLKKPFKISDFLRKSPKLFELYKDRRGVTWCGMTKEAEQLLNEERELLDLHGEKVAEYVTRFLMMTVDKRLPADKIAQFRRDFGLPCDFRKNWAHKYPDLFRVVKPKDDVVEYLELVSWNPAWAVTELEKKVNGLIESDPAPPGVLTLPFPMKFPANYKKLFRFGGKIEHFQKRSYLSPYADARGLTAGSKEFDKRAIAVMHELLSFTLEKRLVTDYLTHFRKELVMPQKLMRIFLKHFGIFYVSERGKRLSVYLTEAYDGPELIEKCPLVLWKEKVQRLIGYRGRKRDIETYNEFSDMEGGDNLLKVDDKGEHVFLDGRGDEIMSNLEGITVPDDSEMELKDVLTAYKDTEQS</sequence>
<dbReference type="PANTHER" id="PTHR31476">
    <property type="entry name" value="PROTEIN WHAT'S THIS FACTOR 1 HOMOLOG, CHLOROPLASTIC"/>
    <property type="match status" value="1"/>
</dbReference>
<dbReference type="InterPro" id="IPR021099">
    <property type="entry name" value="PORR_domain"/>
</dbReference>
<dbReference type="OrthoDB" id="1929112at2759"/>
<comment type="caution">
    <text evidence="2">The sequence shown here is derived from an EMBL/GenBank/DDBJ whole genome shotgun (WGS) entry which is preliminary data.</text>
</comment>
<name>A0A835M9J9_9MAGN</name>
<dbReference type="InterPro" id="IPR045040">
    <property type="entry name" value="PORR_fam"/>
</dbReference>
<dbReference type="AlphaFoldDB" id="A0A835M9J9"/>
<gene>
    <name evidence="2" type="ORF">IFM89_026116</name>
</gene>
<evidence type="ECO:0000313" key="2">
    <source>
        <dbReference type="EMBL" id="KAF9615701.1"/>
    </source>
</evidence>